<dbReference type="EMBL" id="CAICTM010000059">
    <property type="protein sequence ID" value="CAB9499415.1"/>
    <property type="molecule type" value="Genomic_DNA"/>
</dbReference>
<keyword evidence="1" id="KW-0812">Transmembrane</keyword>
<evidence type="ECO:0000259" key="2">
    <source>
        <dbReference type="Pfam" id="PF00644"/>
    </source>
</evidence>
<evidence type="ECO:0000313" key="3">
    <source>
        <dbReference type="EMBL" id="CAB9499415.1"/>
    </source>
</evidence>
<dbReference type="Proteomes" id="UP001153069">
    <property type="component" value="Unassembled WGS sequence"/>
</dbReference>
<reference evidence="3" key="1">
    <citation type="submission" date="2020-06" db="EMBL/GenBank/DDBJ databases">
        <authorList>
            <consortium name="Plant Systems Biology data submission"/>
        </authorList>
    </citation>
    <scope>NUCLEOTIDE SEQUENCE</scope>
    <source>
        <strain evidence="3">D6</strain>
    </source>
</reference>
<keyword evidence="1" id="KW-0472">Membrane</keyword>
<accession>A0A9N8DF75</accession>
<feature type="domain" description="PARP catalytic" evidence="2">
    <location>
        <begin position="82"/>
        <end position="133"/>
    </location>
</feature>
<dbReference type="AlphaFoldDB" id="A0A9N8DF75"/>
<comment type="caution">
    <text evidence="3">The sequence shown here is derived from an EMBL/GenBank/DDBJ whole genome shotgun (WGS) entry which is preliminary data.</text>
</comment>
<dbReference type="GO" id="GO:0003950">
    <property type="term" value="F:NAD+ poly-ADP-ribosyltransferase activity"/>
    <property type="evidence" value="ECO:0007669"/>
    <property type="project" value="InterPro"/>
</dbReference>
<proteinExistence type="predicted"/>
<dbReference type="Pfam" id="PF00644">
    <property type="entry name" value="PARP"/>
    <property type="match status" value="1"/>
</dbReference>
<evidence type="ECO:0000256" key="1">
    <source>
        <dbReference type="SAM" id="Phobius"/>
    </source>
</evidence>
<keyword evidence="1" id="KW-1133">Transmembrane helix</keyword>
<keyword evidence="4" id="KW-1185">Reference proteome</keyword>
<dbReference type="SUPFAM" id="SSF56399">
    <property type="entry name" value="ADP-ribosylation"/>
    <property type="match status" value="1"/>
</dbReference>
<name>A0A9N8DF75_9STRA</name>
<gene>
    <name evidence="3" type="ORF">SEMRO_60_G034680.1</name>
</gene>
<feature type="transmembrane region" description="Helical" evidence="1">
    <location>
        <begin position="187"/>
        <end position="205"/>
    </location>
</feature>
<dbReference type="InterPro" id="IPR012317">
    <property type="entry name" value="Poly(ADP-ribose)pol_cat_dom"/>
</dbReference>
<organism evidence="3 4">
    <name type="scientific">Seminavis robusta</name>
    <dbReference type="NCBI Taxonomy" id="568900"/>
    <lineage>
        <taxon>Eukaryota</taxon>
        <taxon>Sar</taxon>
        <taxon>Stramenopiles</taxon>
        <taxon>Ochrophyta</taxon>
        <taxon>Bacillariophyta</taxon>
        <taxon>Bacillariophyceae</taxon>
        <taxon>Bacillariophycidae</taxon>
        <taxon>Naviculales</taxon>
        <taxon>Naviculaceae</taxon>
        <taxon>Seminavis</taxon>
    </lineage>
</organism>
<dbReference type="Gene3D" id="3.90.228.10">
    <property type="match status" value="1"/>
</dbReference>
<sequence>MAEDQSLDAAGTGCWVSHRRGDLGGIDEITLQFQRVCESPEFLERLRVKGFVEPTFHRNEELVWGNPCFDKFRCAASYKKPSTRLGLVFHGTDQHNLSSILKTGLSPGTRSKQAYGRGEYFAKDPILANKYARGALQLLVFVVVLPPQKEHCPNVIVVVSQNDHQLPIGKVTFQCFNSMKSKQTTPVHLTAFLLLSAVMIMALVAPDFELGKALLLLSP</sequence>
<evidence type="ECO:0000313" key="4">
    <source>
        <dbReference type="Proteomes" id="UP001153069"/>
    </source>
</evidence>
<protein>
    <recommendedName>
        <fullName evidence="2">PARP catalytic domain-containing protein</fullName>
    </recommendedName>
</protein>